<accession>A0A9X2W4E1</accession>
<dbReference type="SUPFAM" id="SSF88713">
    <property type="entry name" value="Glycoside hydrolase/deacetylase"/>
    <property type="match status" value="1"/>
</dbReference>
<gene>
    <name evidence="1" type="ORF">N0B51_10725</name>
</gene>
<dbReference type="InterPro" id="IPR011330">
    <property type="entry name" value="Glyco_hydro/deAcase_b/a-brl"/>
</dbReference>
<name>A0A9X2W4E1_9SPHN</name>
<dbReference type="GO" id="GO:0005975">
    <property type="term" value="P:carbohydrate metabolic process"/>
    <property type="evidence" value="ECO:0007669"/>
    <property type="project" value="InterPro"/>
</dbReference>
<dbReference type="Gene3D" id="3.20.20.370">
    <property type="entry name" value="Glycoside hydrolase/deacetylase"/>
    <property type="match status" value="1"/>
</dbReference>
<dbReference type="AlphaFoldDB" id="A0A9X2W4E1"/>
<reference evidence="1" key="1">
    <citation type="submission" date="2022-09" db="EMBL/GenBank/DDBJ databases">
        <title>The genome sequence of Tsuneonella sp. YG55.</title>
        <authorList>
            <person name="Liu Y."/>
        </authorList>
    </citation>
    <scope>NUCLEOTIDE SEQUENCE</scope>
    <source>
        <strain evidence="1">YG55</strain>
    </source>
</reference>
<dbReference type="Proteomes" id="UP001142648">
    <property type="component" value="Unassembled WGS sequence"/>
</dbReference>
<sequence>MTVVYLTIDTEYAFRLPGGTGPGTRAENFARSIACDTPKGSVGIFHQMDLLEANGLKGIFFVDPMPALLWGVEAIADIVAPIVSRGHDVQLHCHTEWLEYDRDGRLAGGRTGRNLADFALEDQYRILGWARDTLVAAGAPAPVAFRAGNYGANDDTLLALARLGIGYDSSYSPALAGSGDCAIALGADTLSPVLHGGVVEVPVACIQSFGGRLRHGQVTALSLREMRAVIRHACAEGRAGVTLVSHSFELLSRDRRRINRLVARRFHDICRELGALEGVSSGTYADDPPGVAAQASRWSPLPHAPLRGAARIAEQVLSNTLYSRGLGTGARSAALMASLFVA</sequence>
<dbReference type="RefSeq" id="WP_259962349.1">
    <property type="nucleotide sequence ID" value="NZ_JAOAMV010000005.1"/>
</dbReference>
<evidence type="ECO:0000313" key="2">
    <source>
        <dbReference type="Proteomes" id="UP001142648"/>
    </source>
</evidence>
<evidence type="ECO:0000313" key="1">
    <source>
        <dbReference type="EMBL" id="MCT2559451.1"/>
    </source>
</evidence>
<keyword evidence="2" id="KW-1185">Reference proteome</keyword>
<comment type="caution">
    <text evidence="1">The sequence shown here is derived from an EMBL/GenBank/DDBJ whole genome shotgun (WGS) entry which is preliminary data.</text>
</comment>
<evidence type="ECO:0008006" key="3">
    <source>
        <dbReference type="Google" id="ProtNLM"/>
    </source>
</evidence>
<protein>
    <recommendedName>
        <fullName evidence="3">Chitooligosaccharide deacetylase</fullName>
    </recommendedName>
</protein>
<organism evidence="1 2">
    <name type="scientific">Tsuneonella litorea</name>
    <dbReference type="NCBI Taxonomy" id="2976475"/>
    <lineage>
        <taxon>Bacteria</taxon>
        <taxon>Pseudomonadati</taxon>
        <taxon>Pseudomonadota</taxon>
        <taxon>Alphaproteobacteria</taxon>
        <taxon>Sphingomonadales</taxon>
        <taxon>Erythrobacteraceae</taxon>
        <taxon>Tsuneonella</taxon>
    </lineage>
</organism>
<proteinExistence type="predicted"/>
<dbReference type="EMBL" id="JAOAMV010000005">
    <property type="protein sequence ID" value="MCT2559451.1"/>
    <property type="molecule type" value="Genomic_DNA"/>
</dbReference>
<dbReference type="CDD" id="cd10933">
    <property type="entry name" value="CE4_u9"/>
    <property type="match status" value="1"/>
</dbReference>